<name>A0A538UD16_UNCEI</name>
<dbReference type="Gene3D" id="3.30.450.40">
    <property type="match status" value="1"/>
</dbReference>
<comment type="caution">
    <text evidence="3">The sequence shown here is derived from an EMBL/GenBank/DDBJ whole genome shotgun (WGS) entry which is preliminary data.</text>
</comment>
<accession>A0A538UD16</accession>
<protein>
    <submittedName>
        <fullName evidence="3">GAF domain-containing protein</fullName>
    </submittedName>
</protein>
<organism evidence="3 4">
    <name type="scientific">Eiseniibacteriota bacterium</name>
    <dbReference type="NCBI Taxonomy" id="2212470"/>
    <lineage>
        <taxon>Bacteria</taxon>
        <taxon>Candidatus Eiseniibacteriota</taxon>
    </lineage>
</organism>
<evidence type="ECO:0000256" key="1">
    <source>
        <dbReference type="SAM" id="MobiDB-lite"/>
    </source>
</evidence>
<reference evidence="3 4" key="1">
    <citation type="journal article" date="2019" name="Nat. Microbiol.">
        <title>Mediterranean grassland soil C-N compound turnover is dependent on rainfall and depth, and is mediated by genomically divergent microorganisms.</title>
        <authorList>
            <person name="Diamond S."/>
            <person name="Andeer P.F."/>
            <person name="Li Z."/>
            <person name="Crits-Christoph A."/>
            <person name="Burstein D."/>
            <person name="Anantharaman K."/>
            <person name="Lane K.R."/>
            <person name="Thomas B.C."/>
            <person name="Pan C."/>
            <person name="Northen T.R."/>
            <person name="Banfield J.F."/>
        </authorList>
    </citation>
    <scope>NUCLEOTIDE SEQUENCE [LARGE SCALE GENOMIC DNA]</scope>
    <source>
        <strain evidence="3">WS_11</strain>
    </source>
</reference>
<feature type="region of interest" description="Disordered" evidence="1">
    <location>
        <begin position="1"/>
        <end position="26"/>
    </location>
</feature>
<dbReference type="AlphaFoldDB" id="A0A538UD16"/>
<dbReference type="InterPro" id="IPR029016">
    <property type="entry name" value="GAF-like_dom_sf"/>
</dbReference>
<dbReference type="SUPFAM" id="SSF55781">
    <property type="entry name" value="GAF domain-like"/>
    <property type="match status" value="1"/>
</dbReference>
<evidence type="ECO:0000313" key="3">
    <source>
        <dbReference type="EMBL" id="TMQ73795.1"/>
    </source>
</evidence>
<dbReference type="Proteomes" id="UP000319771">
    <property type="component" value="Unassembled WGS sequence"/>
</dbReference>
<dbReference type="InterPro" id="IPR003018">
    <property type="entry name" value="GAF"/>
</dbReference>
<feature type="domain" description="GAF" evidence="2">
    <location>
        <begin position="90"/>
        <end position="177"/>
    </location>
</feature>
<dbReference type="EMBL" id="VBPB01000041">
    <property type="protein sequence ID" value="TMQ73795.1"/>
    <property type="molecule type" value="Genomic_DNA"/>
</dbReference>
<gene>
    <name evidence="3" type="ORF">E6K81_02870</name>
</gene>
<evidence type="ECO:0000259" key="2">
    <source>
        <dbReference type="Pfam" id="PF01590"/>
    </source>
</evidence>
<dbReference type="Pfam" id="PF01590">
    <property type="entry name" value="GAF"/>
    <property type="match status" value="1"/>
</dbReference>
<sequence>MTPRNPLARPQTAAGHGRPRITPHPTGRHLVSVDDLIRQLDEQVATGAPFEAVLEAAVRGTHQLDPRFDWTGIYELFPDDVLRLGPFVGSATDHVFIGVGTGVCGTAVAEKRNLNIPDVRLITNYLACSSATRSELVVLIRSGDVIHAQIDIDSHQVAAFDEQAMANVQRVADWLARRYEARAAADARH</sequence>
<evidence type="ECO:0000313" key="4">
    <source>
        <dbReference type="Proteomes" id="UP000319771"/>
    </source>
</evidence>
<proteinExistence type="predicted"/>